<evidence type="ECO:0000259" key="20">
    <source>
        <dbReference type="PROSITE" id="PS51327"/>
    </source>
</evidence>
<feature type="domain" description="Helicase C-terminal" evidence="19">
    <location>
        <begin position="374"/>
        <end position="535"/>
    </location>
</feature>
<comment type="cofactor">
    <cofactor evidence="2">
        <name>Mg(2+)</name>
        <dbReference type="ChEBI" id="CHEBI:18420"/>
    </cofactor>
</comment>
<dbReference type="PROSITE" id="PS00517">
    <property type="entry name" value="RNASE_3_1"/>
    <property type="match status" value="1"/>
</dbReference>
<dbReference type="Pfam" id="PF00271">
    <property type="entry name" value="Helicase_C"/>
    <property type="match status" value="1"/>
</dbReference>
<dbReference type="Gene3D" id="3.30.160.380">
    <property type="entry name" value="Dicer dimerisation domain"/>
    <property type="match status" value="1"/>
</dbReference>
<dbReference type="InterPro" id="IPR000999">
    <property type="entry name" value="RNase_III_dom"/>
</dbReference>
<evidence type="ECO:0000256" key="16">
    <source>
        <dbReference type="SAM" id="MobiDB-lite"/>
    </source>
</evidence>
<evidence type="ECO:0000256" key="4">
    <source>
        <dbReference type="ARBA" id="ARBA00022723"/>
    </source>
</evidence>
<dbReference type="Pfam" id="PF03368">
    <property type="entry name" value="Dicer_dimer"/>
    <property type="match status" value="1"/>
</dbReference>
<dbReference type="GO" id="GO:0004386">
    <property type="term" value="F:helicase activity"/>
    <property type="evidence" value="ECO:0007669"/>
    <property type="project" value="UniProtKB-KW"/>
</dbReference>
<dbReference type="SUPFAM" id="SSF69065">
    <property type="entry name" value="RNase III domain-like"/>
    <property type="match status" value="2"/>
</dbReference>
<dbReference type="SMART" id="SM00487">
    <property type="entry name" value="DEXDc"/>
    <property type="match status" value="1"/>
</dbReference>
<dbReference type="CDD" id="cd00593">
    <property type="entry name" value="RIBOc"/>
    <property type="match status" value="2"/>
</dbReference>
<keyword evidence="5" id="KW-0677">Repeat</keyword>
<keyword evidence="6" id="KW-0547">Nucleotide-binding</keyword>
<dbReference type="SUPFAM" id="SSF52540">
    <property type="entry name" value="P-loop containing nucleoside triphosphate hydrolases"/>
    <property type="match status" value="1"/>
</dbReference>
<dbReference type="InterPro" id="IPR014001">
    <property type="entry name" value="Helicase_ATP-bd"/>
</dbReference>
<evidence type="ECO:0000256" key="1">
    <source>
        <dbReference type="ARBA" id="ARBA00001936"/>
    </source>
</evidence>
<dbReference type="Pfam" id="PF00636">
    <property type="entry name" value="Ribonuclease_3"/>
    <property type="match status" value="2"/>
</dbReference>
<keyword evidence="10" id="KW-0460">Magnesium</keyword>
<dbReference type="CDD" id="cd18034">
    <property type="entry name" value="DEXHc_dicer"/>
    <property type="match status" value="1"/>
</dbReference>
<dbReference type="Gene3D" id="1.10.1520.10">
    <property type="entry name" value="Ribonuclease III domain"/>
    <property type="match status" value="2"/>
</dbReference>
<evidence type="ECO:0000256" key="11">
    <source>
        <dbReference type="ARBA" id="ARBA00022884"/>
    </source>
</evidence>
<evidence type="ECO:0000256" key="3">
    <source>
        <dbReference type="ARBA" id="ARBA00022721"/>
    </source>
</evidence>
<evidence type="ECO:0000256" key="2">
    <source>
        <dbReference type="ARBA" id="ARBA00001946"/>
    </source>
</evidence>
<dbReference type="Proteomes" id="UP000606974">
    <property type="component" value="Unassembled WGS sequence"/>
</dbReference>
<dbReference type="PROSITE" id="PS51194">
    <property type="entry name" value="HELICASE_CTER"/>
    <property type="match status" value="1"/>
</dbReference>
<protein>
    <recommendedName>
        <fullName evidence="23">Dicer-like protein 2</fullName>
    </recommendedName>
</protein>
<comment type="cofactor">
    <cofactor evidence="1">
        <name>Mn(2+)</name>
        <dbReference type="ChEBI" id="CHEBI:29035"/>
    </cofactor>
</comment>
<evidence type="ECO:0000259" key="18">
    <source>
        <dbReference type="PROSITE" id="PS51192"/>
    </source>
</evidence>
<evidence type="ECO:0000256" key="14">
    <source>
        <dbReference type="ARBA" id="ARBA00025403"/>
    </source>
</evidence>
<dbReference type="InterPro" id="IPR001650">
    <property type="entry name" value="Helicase_C-like"/>
</dbReference>
<keyword evidence="8" id="KW-0347">Helicase</keyword>
<keyword evidence="11 15" id="KW-0694">RNA-binding</keyword>
<keyword evidence="12" id="KW-0051">Antiviral defense</keyword>
<dbReference type="InterPro" id="IPR038248">
    <property type="entry name" value="Dicer_dimer_sf"/>
</dbReference>
<dbReference type="GO" id="GO:0004525">
    <property type="term" value="F:ribonuclease III activity"/>
    <property type="evidence" value="ECO:0007669"/>
    <property type="project" value="InterPro"/>
</dbReference>
<dbReference type="GO" id="GO:0030422">
    <property type="term" value="P:siRNA processing"/>
    <property type="evidence" value="ECO:0007669"/>
    <property type="project" value="TreeGrafter"/>
</dbReference>
<feature type="region of interest" description="Disordered" evidence="16">
    <location>
        <begin position="270"/>
        <end position="291"/>
    </location>
</feature>
<comment type="caution">
    <text evidence="21">The sequence shown here is derived from an EMBL/GenBank/DDBJ whole genome shotgun (WGS) entry which is preliminary data.</text>
</comment>
<reference evidence="21" key="1">
    <citation type="submission" date="2020-02" db="EMBL/GenBank/DDBJ databases">
        <authorList>
            <person name="Palmer J.M."/>
        </authorList>
    </citation>
    <scope>NUCLEOTIDE SEQUENCE</scope>
    <source>
        <strain evidence="21">EPUS1.4</strain>
        <tissue evidence="21">Thallus</tissue>
    </source>
</reference>
<evidence type="ECO:0000256" key="15">
    <source>
        <dbReference type="PROSITE-ProRule" id="PRU00657"/>
    </source>
</evidence>
<accession>A0A8H7E9W0</accession>
<dbReference type="GO" id="GO:0005634">
    <property type="term" value="C:nucleus"/>
    <property type="evidence" value="ECO:0007669"/>
    <property type="project" value="TreeGrafter"/>
</dbReference>
<comment type="similarity">
    <text evidence="15">Belongs to the helicase family. Dicer subfamily.</text>
</comment>
<evidence type="ECO:0000313" key="21">
    <source>
        <dbReference type="EMBL" id="KAF7513628.1"/>
    </source>
</evidence>
<feature type="domain" description="Helicase ATP-binding" evidence="18">
    <location>
        <begin position="27"/>
        <end position="207"/>
    </location>
</feature>
<dbReference type="GO" id="GO:0005737">
    <property type="term" value="C:cytoplasm"/>
    <property type="evidence" value="ECO:0007669"/>
    <property type="project" value="TreeGrafter"/>
</dbReference>
<keyword evidence="22" id="KW-1185">Reference proteome</keyword>
<evidence type="ECO:0000256" key="12">
    <source>
        <dbReference type="ARBA" id="ARBA00023118"/>
    </source>
</evidence>
<feature type="domain" description="Dicer dsRNA-binding fold" evidence="20">
    <location>
        <begin position="566"/>
        <end position="661"/>
    </location>
</feature>
<organism evidence="21 22">
    <name type="scientific">Endocarpon pusillum</name>
    <dbReference type="NCBI Taxonomy" id="364733"/>
    <lineage>
        <taxon>Eukaryota</taxon>
        <taxon>Fungi</taxon>
        <taxon>Dikarya</taxon>
        <taxon>Ascomycota</taxon>
        <taxon>Pezizomycotina</taxon>
        <taxon>Eurotiomycetes</taxon>
        <taxon>Chaetothyriomycetidae</taxon>
        <taxon>Verrucariales</taxon>
        <taxon>Verrucariaceae</taxon>
        <taxon>Endocarpon</taxon>
    </lineage>
</organism>
<keyword evidence="13" id="KW-0464">Manganese</keyword>
<dbReference type="Pfam" id="PF00270">
    <property type="entry name" value="DEAD"/>
    <property type="match status" value="1"/>
</dbReference>
<dbReference type="GO" id="GO:0003723">
    <property type="term" value="F:RNA binding"/>
    <property type="evidence" value="ECO:0007669"/>
    <property type="project" value="UniProtKB-UniRule"/>
</dbReference>
<dbReference type="SMART" id="SM00490">
    <property type="entry name" value="HELICc"/>
    <property type="match status" value="1"/>
</dbReference>
<evidence type="ECO:0000256" key="10">
    <source>
        <dbReference type="ARBA" id="ARBA00022842"/>
    </source>
</evidence>
<evidence type="ECO:0000313" key="22">
    <source>
        <dbReference type="Proteomes" id="UP000606974"/>
    </source>
</evidence>
<keyword evidence="4" id="KW-0479">Metal-binding</keyword>
<dbReference type="PANTHER" id="PTHR14950:SF37">
    <property type="entry name" value="ENDORIBONUCLEASE DICER"/>
    <property type="match status" value="1"/>
</dbReference>
<dbReference type="PROSITE" id="PS50142">
    <property type="entry name" value="RNASE_3_2"/>
    <property type="match status" value="2"/>
</dbReference>
<dbReference type="GO" id="GO:0051607">
    <property type="term" value="P:defense response to virus"/>
    <property type="evidence" value="ECO:0007669"/>
    <property type="project" value="UniProtKB-KW"/>
</dbReference>
<sequence>MEDTGGIVTETSETMSATQPRAYQLELFGESMRRNVIVTMDTGSGKTQIAKLRIEAELERCSPEKLVWFLAPTVVLAEQQHKYLTDQLPAYQTKLVCGSDNVEHWSTEATWNAVLRGIRIVVSTSRILLDALVHSFVRMSRIALLVFDEAHHCMRSHDTNRIMQEFYHVGSPTDTVAARPFILGLSASPITNAKPGALEKLEHNLDAICRAPTRHLEELQRFVHQPQLRRLAYRDDLVPPSEALQELDLLVMNFDIEKDPYVKYLQRDGRPQSQRKLQEVRTSGSTETRKQLKTLHRRTTEIHQQIGNWASAYFLRSCAQNVRKKVERCSNMLLSLEMEEEIFLYQHLSSIMRDEDIARDYVTEDFDISPKAISLLQYLEAEFTEHVTGIIFVKERSTAAILAHLISHHPLTRNYNAAPFVGSSGFARKQSPVDLSDIKNQNIALADFRLGKNNLLVCTSVMEEGVDISSMNLVIRFDEPANFRAFIQSRGRARKVESKFVLMCSENDPLGNYQKWKALEAEMKEKYMDEMRQIAHRVEDEKMDEEAYDEHLANDITGARLSIEDAKGHLEHFCACLPTVPYADPPRPEYILRCSPPGHFQADVILPHSVNIVSRRIGGRLVWATEKMATKDAALQAYTRLYEAGLINNNLLPTALPDLVVPIPEAELEDEDRVLWVRGRIKPWSHFLESQNSPCQQVLTISVQFSGGEQLPCLHLLVREVFDIAMVFTLFWSNEQSINVEISPGRLTEDVLHNQEFQRISHLSTRRLFESIYLGKMQRQSKIPQTFPFLVVPYLEARLLYQWLDDCTGDAPIQNADELRPENGLIRLKSWSKEAPPYIYRSSMAKVREFQWIDDATRVADPTTEELHFEVKRLPKRLDYLRPANYKDFNTAVEVVPAAECYIDQFPPTYAKSMLLLPSILHRFELRAVAVALSRNMLSSIRFQKVELLESAICASAANESINYQRLELIGDTILKFWTSAQLCAQFPGWHEGYLSRGKDRVVSNAHLCQAAKSQRLDEYIHTEPFAGSRWRPPTHELKVHDAATTSWRKISRKVLADVVEALIGASFLDGKDEQERAFKVKACLTTFLASISWRSPQENAMMLNDSVPSAGAAFANFNSLEEITGYAFQKLVLLAEAFTHPSHPPVGIQGSYQRLEFLGDSILDFIVVDTVARQSKELPHFTMHLIRAAVVNAHLLAFLCLRASLDHARTEVTTDASSGSLEIRETKKKTYLWEFMKHSGKLELLEAQKACVKRYEQFNCAIDTALDHGKSHPWYYLLSLNAEKFFSDLIESILGAIFIDSNGNLQPCQGFLERIGLLRYLRRIIAEEFDIMHPKERLGIVAGNSKVRYDTVSKIVDAAAQYSCTVFVDDEPTATSTGEVCKAAAETRAAQDAIALILKA</sequence>
<evidence type="ECO:0000256" key="7">
    <source>
        <dbReference type="ARBA" id="ARBA00022801"/>
    </source>
</evidence>
<dbReference type="GO" id="GO:0050688">
    <property type="term" value="P:regulation of defense response to virus"/>
    <property type="evidence" value="ECO:0007669"/>
    <property type="project" value="UniProtKB-KW"/>
</dbReference>
<dbReference type="InterPro" id="IPR027417">
    <property type="entry name" value="P-loop_NTPase"/>
</dbReference>
<evidence type="ECO:0000256" key="5">
    <source>
        <dbReference type="ARBA" id="ARBA00022737"/>
    </source>
</evidence>
<proteinExistence type="inferred from homology"/>
<dbReference type="FunFam" id="1.10.1520.10:FF:000032">
    <property type="entry name" value="Dicer-like protein 2"/>
    <property type="match status" value="1"/>
</dbReference>
<dbReference type="OrthoDB" id="416741at2759"/>
<keyword evidence="9" id="KW-0067">ATP-binding</keyword>
<dbReference type="PANTHER" id="PTHR14950">
    <property type="entry name" value="DICER-RELATED"/>
    <property type="match status" value="1"/>
</dbReference>
<evidence type="ECO:0000256" key="13">
    <source>
        <dbReference type="ARBA" id="ARBA00023211"/>
    </source>
</evidence>
<dbReference type="GO" id="GO:0005524">
    <property type="term" value="F:ATP binding"/>
    <property type="evidence" value="ECO:0007669"/>
    <property type="project" value="UniProtKB-KW"/>
</dbReference>
<evidence type="ECO:0000259" key="19">
    <source>
        <dbReference type="PROSITE" id="PS51194"/>
    </source>
</evidence>
<keyword evidence="7" id="KW-0378">Hydrolase</keyword>
<dbReference type="PROSITE" id="PS51327">
    <property type="entry name" value="DICER_DSRBF"/>
    <property type="match status" value="1"/>
</dbReference>
<evidence type="ECO:0000256" key="8">
    <source>
        <dbReference type="ARBA" id="ARBA00022806"/>
    </source>
</evidence>
<feature type="domain" description="RNase III" evidence="17">
    <location>
        <begin position="941"/>
        <end position="1072"/>
    </location>
</feature>
<dbReference type="Gene3D" id="3.40.50.300">
    <property type="entry name" value="P-loop containing nucleotide triphosphate hydrolases"/>
    <property type="match status" value="2"/>
</dbReference>
<keyword evidence="3" id="KW-0930">Antiviral protein</keyword>
<name>A0A8H7E9W0_9EURO</name>
<gene>
    <name evidence="21" type="ORF">GJ744_008922</name>
</gene>
<dbReference type="GO" id="GO:0046872">
    <property type="term" value="F:metal ion binding"/>
    <property type="evidence" value="ECO:0007669"/>
    <property type="project" value="UniProtKB-KW"/>
</dbReference>
<dbReference type="SMART" id="SM00535">
    <property type="entry name" value="RIBOc"/>
    <property type="match status" value="2"/>
</dbReference>
<evidence type="ECO:0000259" key="17">
    <source>
        <dbReference type="PROSITE" id="PS50142"/>
    </source>
</evidence>
<evidence type="ECO:0000256" key="9">
    <source>
        <dbReference type="ARBA" id="ARBA00022840"/>
    </source>
</evidence>
<evidence type="ECO:0000256" key="6">
    <source>
        <dbReference type="ARBA" id="ARBA00022741"/>
    </source>
</evidence>
<comment type="function">
    <text evidence="14">Dicer-like endonuclease involved in cleaving double-stranded RNA in the RNA interference (RNAi) pathway. Produces 21 to 25 bp dsRNAs (siRNAs) which target the selective destruction of homologous RNAs leading to sequence-specific suppression of gene expression, called post-transcriptional gene silencing (PTGS). Part of a broad host defense response against viral infection and transposons.</text>
</comment>
<feature type="domain" description="RNase III" evidence="17">
    <location>
        <begin position="1118"/>
        <end position="1303"/>
    </location>
</feature>
<dbReference type="InterPro" id="IPR011545">
    <property type="entry name" value="DEAD/DEAH_box_helicase_dom"/>
</dbReference>
<dbReference type="InterPro" id="IPR005034">
    <property type="entry name" value="Dicer_dimerisation"/>
</dbReference>
<dbReference type="EMBL" id="JAACFV010000005">
    <property type="protein sequence ID" value="KAF7513628.1"/>
    <property type="molecule type" value="Genomic_DNA"/>
</dbReference>
<evidence type="ECO:0008006" key="23">
    <source>
        <dbReference type="Google" id="ProtNLM"/>
    </source>
</evidence>
<dbReference type="PROSITE" id="PS51192">
    <property type="entry name" value="HELICASE_ATP_BIND_1"/>
    <property type="match status" value="1"/>
</dbReference>
<dbReference type="InterPro" id="IPR036389">
    <property type="entry name" value="RNase_III_sf"/>
</dbReference>
<feature type="compositionally biased region" description="Polar residues" evidence="16">
    <location>
        <begin position="271"/>
        <end position="286"/>
    </location>
</feature>